<dbReference type="CDD" id="cd00860">
    <property type="entry name" value="ThrRS_anticodon"/>
    <property type="match status" value="1"/>
</dbReference>
<feature type="binding site" evidence="13">
    <location>
        <position position="323"/>
    </location>
    <ligand>
        <name>Zn(2+)</name>
        <dbReference type="ChEBI" id="CHEBI:29105"/>
        <note>catalytic</note>
    </ligand>
</feature>
<dbReference type="GO" id="GO:0000049">
    <property type="term" value="F:tRNA binding"/>
    <property type="evidence" value="ECO:0007669"/>
    <property type="project" value="UniProtKB-KW"/>
</dbReference>
<comment type="catalytic activity">
    <reaction evidence="12 13">
        <text>tRNA(Thr) + L-threonine + ATP = L-threonyl-tRNA(Thr) + AMP + diphosphate + H(+)</text>
        <dbReference type="Rhea" id="RHEA:24624"/>
        <dbReference type="Rhea" id="RHEA-COMP:9670"/>
        <dbReference type="Rhea" id="RHEA-COMP:9704"/>
        <dbReference type="ChEBI" id="CHEBI:15378"/>
        <dbReference type="ChEBI" id="CHEBI:30616"/>
        <dbReference type="ChEBI" id="CHEBI:33019"/>
        <dbReference type="ChEBI" id="CHEBI:57926"/>
        <dbReference type="ChEBI" id="CHEBI:78442"/>
        <dbReference type="ChEBI" id="CHEBI:78534"/>
        <dbReference type="ChEBI" id="CHEBI:456215"/>
        <dbReference type="EC" id="6.1.1.3"/>
    </reaction>
</comment>
<accession>A0A1Y4DDK9</accession>
<dbReference type="GO" id="GO:0005524">
    <property type="term" value="F:ATP binding"/>
    <property type="evidence" value="ECO:0007669"/>
    <property type="project" value="UniProtKB-UniRule"/>
</dbReference>
<dbReference type="Pfam" id="PF03129">
    <property type="entry name" value="HGTP_anticodon"/>
    <property type="match status" value="1"/>
</dbReference>
<dbReference type="FunFam" id="3.30.980.10:FF:000005">
    <property type="entry name" value="Threonyl-tRNA synthetase, mitochondrial"/>
    <property type="match status" value="1"/>
</dbReference>
<evidence type="ECO:0000313" key="15">
    <source>
        <dbReference type="EMBL" id="OUO56955.1"/>
    </source>
</evidence>
<dbReference type="Pfam" id="PF00587">
    <property type="entry name" value="tRNA-synt_2b"/>
    <property type="match status" value="1"/>
</dbReference>
<evidence type="ECO:0000256" key="3">
    <source>
        <dbReference type="ARBA" id="ARBA00022555"/>
    </source>
</evidence>
<evidence type="ECO:0000256" key="8">
    <source>
        <dbReference type="ARBA" id="ARBA00022840"/>
    </source>
</evidence>
<keyword evidence="3 13" id="KW-0820">tRNA-binding</keyword>
<keyword evidence="4 13" id="KW-0436">Ligase</keyword>
<dbReference type="InterPro" id="IPR033728">
    <property type="entry name" value="ThrRS_core"/>
</dbReference>
<comment type="cofactor">
    <cofactor evidence="13">
        <name>Zn(2+)</name>
        <dbReference type="ChEBI" id="CHEBI:29105"/>
    </cofactor>
    <text evidence="13">Binds 1 zinc ion per subunit.</text>
</comment>
<proteinExistence type="inferred from homology"/>
<dbReference type="EMBL" id="NFJD01000002">
    <property type="protein sequence ID" value="OUO56955.1"/>
    <property type="molecule type" value="Genomic_DNA"/>
</dbReference>
<dbReference type="InterPro" id="IPR018163">
    <property type="entry name" value="Thr/Ala-tRNA-synth_IIc_edit"/>
</dbReference>
<dbReference type="GO" id="GO:0004829">
    <property type="term" value="F:threonine-tRNA ligase activity"/>
    <property type="evidence" value="ECO:0007669"/>
    <property type="project" value="UniProtKB-UniRule"/>
</dbReference>
<comment type="caution">
    <text evidence="13">Lacks conserved residue(s) required for the propagation of feature annotation.</text>
</comment>
<dbReference type="EC" id="6.1.1.3" evidence="13"/>
<comment type="subcellular location">
    <subcellularLocation>
        <location evidence="13">Cytoplasm</location>
    </subcellularLocation>
</comment>
<keyword evidence="8 13" id="KW-0067">ATP-binding</keyword>
<comment type="subunit">
    <text evidence="13">Homodimer.</text>
</comment>
<dbReference type="InterPro" id="IPR012947">
    <property type="entry name" value="tRNA_SAD"/>
</dbReference>
<evidence type="ECO:0000256" key="1">
    <source>
        <dbReference type="ARBA" id="ARBA00008226"/>
    </source>
</evidence>
<evidence type="ECO:0000313" key="16">
    <source>
        <dbReference type="Proteomes" id="UP000196368"/>
    </source>
</evidence>
<dbReference type="Gene3D" id="3.40.50.800">
    <property type="entry name" value="Anticodon-binding domain"/>
    <property type="match status" value="1"/>
</dbReference>
<dbReference type="RefSeq" id="WP_087288055.1">
    <property type="nucleotide sequence ID" value="NZ_NFJD01000002.1"/>
</dbReference>
<evidence type="ECO:0000256" key="7">
    <source>
        <dbReference type="ARBA" id="ARBA00022833"/>
    </source>
</evidence>
<dbReference type="Proteomes" id="UP000196368">
    <property type="component" value="Unassembled WGS sequence"/>
</dbReference>
<dbReference type="InterPro" id="IPR002320">
    <property type="entry name" value="Thr-tRNA-ligase_IIa"/>
</dbReference>
<evidence type="ECO:0000256" key="13">
    <source>
        <dbReference type="HAMAP-Rule" id="MF_00184"/>
    </source>
</evidence>
<name>A0A1Y4DDK9_9BACT</name>
<dbReference type="InterPro" id="IPR006195">
    <property type="entry name" value="aa-tRNA-synth_II"/>
</dbReference>
<organism evidence="15 16">
    <name type="scientific">Candidatus Avelusimicrobium gallicola</name>
    <dbReference type="NCBI Taxonomy" id="2562704"/>
    <lineage>
        <taxon>Bacteria</taxon>
        <taxon>Pseudomonadati</taxon>
        <taxon>Elusimicrobiota</taxon>
        <taxon>Elusimicrobia</taxon>
        <taxon>Elusimicrobiales</taxon>
        <taxon>Elusimicrobiaceae</taxon>
        <taxon>Candidatus Avelusimicrobium</taxon>
    </lineage>
</organism>
<dbReference type="SMART" id="SM00863">
    <property type="entry name" value="tRNA_SAD"/>
    <property type="match status" value="1"/>
</dbReference>
<evidence type="ECO:0000256" key="2">
    <source>
        <dbReference type="ARBA" id="ARBA00022490"/>
    </source>
</evidence>
<dbReference type="InterPro" id="IPR036621">
    <property type="entry name" value="Anticodon-bd_dom_sf"/>
</dbReference>
<keyword evidence="10 13" id="KW-0648">Protein biosynthesis</keyword>
<dbReference type="InterPro" id="IPR002314">
    <property type="entry name" value="aa-tRNA-synt_IIb"/>
</dbReference>
<dbReference type="SUPFAM" id="SSF52954">
    <property type="entry name" value="Class II aaRS ABD-related"/>
    <property type="match status" value="1"/>
</dbReference>
<dbReference type="PANTHER" id="PTHR11451:SF44">
    <property type="entry name" value="THREONINE--TRNA LIGASE, CHLOROPLASTIC_MITOCHONDRIAL 2"/>
    <property type="match status" value="1"/>
</dbReference>
<dbReference type="PROSITE" id="PS50862">
    <property type="entry name" value="AA_TRNA_LIGASE_II"/>
    <property type="match status" value="1"/>
</dbReference>
<dbReference type="Gene3D" id="3.30.930.10">
    <property type="entry name" value="Bira Bifunctional Protein, Domain 2"/>
    <property type="match status" value="1"/>
</dbReference>
<evidence type="ECO:0000256" key="6">
    <source>
        <dbReference type="ARBA" id="ARBA00022741"/>
    </source>
</evidence>
<dbReference type="GO" id="GO:0006435">
    <property type="term" value="P:threonyl-tRNA aminoacylation"/>
    <property type="evidence" value="ECO:0007669"/>
    <property type="project" value="UniProtKB-UniRule"/>
</dbReference>
<dbReference type="HAMAP" id="MF_00184">
    <property type="entry name" value="Thr_tRNA_synth"/>
    <property type="match status" value="1"/>
</dbReference>
<keyword evidence="16" id="KW-1185">Reference proteome</keyword>
<keyword evidence="9 13" id="KW-0694">RNA-binding</keyword>
<keyword evidence="11 13" id="KW-0030">Aminoacyl-tRNA synthetase</keyword>
<keyword evidence="7 13" id="KW-0862">Zinc</keyword>
<evidence type="ECO:0000256" key="5">
    <source>
        <dbReference type="ARBA" id="ARBA00022723"/>
    </source>
</evidence>
<dbReference type="PANTHER" id="PTHR11451">
    <property type="entry name" value="THREONINE-TRNA LIGASE"/>
    <property type="match status" value="1"/>
</dbReference>
<dbReference type="CDD" id="cd00771">
    <property type="entry name" value="ThrRS_core"/>
    <property type="match status" value="1"/>
</dbReference>
<feature type="binding site" evidence="13">
    <location>
        <position position="452"/>
    </location>
    <ligand>
        <name>Zn(2+)</name>
        <dbReference type="ChEBI" id="CHEBI:29105"/>
        <note>catalytic</note>
    </ligand>
</feature>
<dbReference type="InterPro" id="IPR047246">
    <property type="entry name" value="ThrRS_anticodon"/>
</dbReference>
<feature type="domain" description="Aminoacyl-transfer RNA synthetases class-II family profile" evidence="14">
    <location>
        <begin position="210"/>
        <end position="475"/>
    </location>
</feature>
<protein>
    <recommendedName>
        <fullName evidence="13">Threonine--tRNA ligase</fullName>
        <ecNumber evidence="13">6.1.1.3</ecNumber>
    </recommendedName>
    <alternativeName>
        <fullName evidence="13">Threonyl-tRNA synthetase</fullName>
        <shortName evidence="13">ThrRS</shortName>
    </alternativeName>
</protein>
<feature type="binding site" evidence="13">
    <location>
        <position position="272"/>
    </location>
    <ligand>
        <name>Zn(2+)</name>
        <dbReference type="ChEBI" id="CHEBI:29105"/>
        <note>catalytic</note>
    </ligand>
</feature>
<dbReference type="FunFam" id="3.40.50.800:FF:000001">
    <property type="entry name" value="Threonine--tRNA ligase"/>
    <property type="match status" value="1"/>
</dbReference>
<dbReference type="PRINTS" id="PR01047">
    <property type="entry name" value="TRNASYNTHTHR"/>
</dbReference>
<evidence type="ECO:0000259" key="14">
    <source>
        <dbReference type="PROSITE" id="PS50862"/>
    </source>
</evidence>
<comment type="similarity">
    <text evidence="1 13">Belongs to the class-II aminoacyl-tRNA synthetase family.</text>
</comment>
<reference evidence="16" key="1">
    <citation type="submission" date="2017-04" db="EMBL/GenBank/DDBJ databases">
        <title>Function of individual gut microbiota members based on whole genome sequencing of pure cultures obtained from chicken caecum.</title>
        <authorList>
            <person name="Medvecky M."/>
            <person name="Cejkova D."/>
            <person name="Polansky O."/>
            <person name="Karasova D."/>
            <person name="Kubasova T."/>
            <person name="Cizek A."/>
            <person name="Rychlik I."/>
        </authorList>
    </citation>
    <scope>NUCLEOTIDE SEQUENCE [LARGE SCALE GENOMIC DNA]</scope>
    <source>
        <strain evidence="16">An273</strain>
    </source>
</reference>
<keyword evidence="6 13" id="KW-0547">Nucleotide-binding</keyword>
<dbReference type="AlphaFoldDB" id="A0A1Y4DDK9"/>
<dbReference type="Pfam" id="PF07973">
    <property type="entry name" value="tRNA_SAD"/>
    <property type="match status" value="1"/>
</dbReference>
<evidence type="ECO:0000256" key="12">
    <source>
        <dbReference type="ARBA" id="ARBA00049515"/>
    </source>
</evidence>
<evidence type="ECO:0000256" key="10">
    <source>
        <dbReference type="ARBA" id="ARBA00022917"/>
    </source>
</evidence>
<keyword evidence="2 13" id="KW-0963">Cytoplasm</keyword>
<dbReference type="InterPro" id="IPR004154">
    <property type="entry name" value="Anticodon-bd"/>
</dbReference>
<dbReference type="GO" id="GO:0046872">
    <property type="term" value="F:metal ion binding"/>
    <property type="evidence" value="ECO:0007669"/>
    <property type="project" value="UniProtKB-KW"/>
</dbReference>
<dbReference type="FunFam" id="3.30.54.20:FF:000002">
    <property type="entry name" value="Threonine--tRNA ligase"/>
    <property type="match status" value="1"/>
</dbReference>
<dbReference type="InterPro" id="IPR045864">
    <property type="entry name" value="aa-tRNA-synth_II/BPL/LPL"/>
</dbReference>
<dbReference type="SUPFAM" id="SSF55186">
    <property type="entry name" value="ThrRS/AlaRS common domain"/>
    <property type="match status" value="1"/>
</dbReference>
<evidence type="ECO:0000256" key="9">
    <source>
        <dbReference type="ARBA" id="ARBA00022884"/>
    </source>
</evidence>
<keyword evidence="5 13" id="KW-0479">Metal-binding</keyword>
<sequence length="583" mass="67161">MENKQLETKRHSCAHVMAQAVQQLFPGTKLGIGPAIENGFYYDFDCPHQFTPEDLKAIEAKMKEIIKARQPFERKEMSKAEAKEFFTKRGETYKLELLDELEDGTITVYMNGDYADLCRGPHVEHTGKINSFKLTTIAGAYWRGDEKRPMLQRIYGLCFDTKDELNAYIKQQEEAAKRDHRKLGPELDLFSINDNIGPGLILMHPKGGMLRKILEDWIKDQNLKRGYDLVVSPHIARLHLFEISGHAGFYSDSMFHPMEVDGEKYQIKPMNCPFHVEIYKTHLRSYRDLPLRLSELGTVYRYERSGALHGLLRVRGFTQDDAHIFCTPEQVEDEVKQCFEFAMHIFKTFGFEKYAVELSTRDPEHPEHFTGDVKDWERAENALKHVLETNHIPYTTHAGEAAFYGPKIDIKVMDAIGRLWQLSTIQFDFNLPQRFNLEYVAPEGRKRPIMVHRAMFGSLERFTGVIIEHYAGWFPLWLAPVQIKLLTLTDDQIPFAKEVYAKMRQAGLRPELDVRPEKLGLKIREAHMQRIPYTAIIGAKEAAEGKLTIRLKGGENTPALPVDEVIAKMKEEVASFSLTNLLK</sequence>
<dbReference type="GO" id="GO:0005737">
    <property type="term" value="C:cytoplasm"/>
    <property type="evidence" value="ECO:0007669"/>
    <property type="project" value="UniProtKB-SubCell"/>
</dbReference>
<dbReference type="Gene3D" id="3.30.980.10">
    <property type="entry name" value="Threonyl-trna Synthetase, Chain A, domain 2"/>
    <property type="match status" value="1"/>
</dbReference>
<dbReference type="OrthoDB" id="9802304at2"/>
<dbReference type="SUPFAM" id="SSF55681">
    <property type="entry name" value="Class II aaRS and biotin synthetases"/>
    <property type="match status" value="1"/>
</dbReference>
<dbReference type="Gene3D" id="3.30.54.20">
    <property type="match status" value="1"/>
</dbReference>
<dbReference type="FunFam" id="3.30.930.10:FF:000002">
    <property type="entry name" value="Threonine--tRNA ligase"/>
    <property type="match status" value="1"/>
</dbReference>
<evidence type="ECO:0000256" key="4">
    <source>
        <dbReference type="ARBA" id="ARBA00022598"/>
    </source>
</evidence>
<dbReference type="NCBIfam" id="TIGR00418">
    <property type="entry name" value="thrS"/>
    <property type="match status" value="1"/>
</dbReference>
<evidence type="ECO:0000256" key="11">
    <source>
        <dbReference type="ARBA" id="ARBA00023146"/>
    </source>
</evidence>
<comment type="caution">
    <text evidence="15">The sequence shown here is derived from an EMBL/GenBank/DDBJ whole genome shotgun (WGS) entry which is preliminary data.</text>
</comment>
<gene>
    <name evidence="13" type="primary">thrS</name>
    <name evidence="15" type="ORF">B5F75_03670</name>
</gene>